<proteinExistence type="predicted"/>
<dbReference type="Proteomes" id="UP000054166">
    <property type="component" value="Unassembled WGS sequence"/>
</dbReference>
<evidence type="ECO:0000313" key="3">
    <source>
        <dbReference type="EMBL" id="KIM77414.1"/>
    </source>
</evidence>
<gene>
    <name evidence="3" type="ORF">PILCRDRAFT_12052</name>
</gene>
<evidence type="ECO:0000259" key="2">
    <source>
        <dbReference type="PROSITE" id="PS00028"/>
    </source>
</evidence>
<evidence type="ECO:0000256" key="1">
    <source>
        <dbReference type="SAM" id="MobiDB-lite"/>
    </source>
</evidence>
<dbReference type="InParanoid" id="A0A0C3FC05"/>
<dbReference type="InterPro" id="IPR013087">
    <property type="entry name" value="Znf_C2H2_type"/>
</dbReference>
<dbReference type="Pfam" id="PF18759">
    <property type="entry name" value="Plavaka"/>
    <property type="match status" value="1"/>
</dbReference>
<accession>A0A0C3FC05</accession>
<feature type="compositionally biased region" description="Polar residues" evidence="1">
    <location>
        <begin position="183"/>
        <end position="197"/>
    </location>
</feature>
<keyword evidence="4" id="KW-1185">Reference proteome</keyword>
<feature type="region of interest" description="Disordered" evidence="1">
    <location>
        <begin position="822"/>
        <end position="869"/>
    </location>
</feature>
<dbReference type="PROSITE" id="PS00028">
    <property type="entry name" value="ZINC_FINGER_C2H2_1"/>
    <property type="match status" value="1"/>
</dbReference>
<protein>
    <recommendedName>
        <fullName evidence="2">C2H2-type domain-containing protein</fullName>
    </recommendedName>
</protein>
<feature type="compositionally biased region" description="Basic and acidic residues" evidence="1">
    <location>
        <begin position="859"/>
        <end position="869"/>
    </location>
</feature>
<name>A0A0C3FC05_PILCF</name>
<feature type="region of interest" description="Disordered" evidence="1">
    <location>
        <begin position="180"/>
        <end position="203"/>
    </location>
</feature>
<dbReference type="HOGENOM" id="CLU_002498_0_1_1"/>
<dbReference type="AlphaFoldDB" id="A0A0C3FC05"/>
<reference evidence="4" key="2">
    <citation type="submission" date="2015-01" db="EMBL/GenBank/DDBJ databases">
        <title>Evolutionary Origins and Diversification of the Mycorrhizal Mutualists.</title>
        <authorList>
            <consortium name="DOE Joint Genome Institute"/>
            <consortium name="Mycorrhizal Genomics Consortium"/>
            <person name="Kohler A."/>
            <person name="Kuo A."/>
            <person name="Nagy L.G."/>
            <person name="Floudas D."/>
            <person name="Copeland A."/>
            <person name="Barry K.W."/>
            <person name="Cichocki N."/>
            <person name="Veneault-Fourrey C."/>
            <person name="LaButti K."/>
            <person name="Lindquist E.A."/>
            <person name="Lipzen A."/>
            <person name="Lundell T."/>
            <person name="Morin E."/>
            <person name="Murat C."/>
            <person name="Riley R."/>
            <person name="Ohm R."/>
            <person name="Sun H."/>
            <person name="Tunlid A."/>
            <person name="Henrissat B."/>
            <person name="Grigoriev I.V."/>
            <person name="Hibbett D.S."/>
            <person name="Martin F."/>
        </authorList>
    </citation>
    <scope>NUCLEOTIDE SEQUENCE [LARGE SCALE GENOMIC DNA]</scope>
    <source>
        <strain evidence="4">F 1598</strain>
    </source>
</reference>
<dbReference type="InterPro" id="IPR041078">
    <property type="entry name" value="Plavaka"/>
</dbReference>
<organism evidence="3 4">
    <name type="scientific">Piloderma croceum (strain F 1598)</name>
    <dbReference type="NCBI Taxonomy" id="765440"/>
    <lineage>
        <taxon>Eukaryota</taxon>
        <taxon>Fungi</taxon>
        <taxon>Dikarya</taxon>
        <taxon>Basidiomycota</taxon>
        <taxon>Agaricomycotina</taxon>
        <taxon>Agaricomycetes</taxon>
        <taxon>Agaricomycetidae</taxon>
        <taxon>Atheliales</taxon>
        <taxon>Atheliaceae</taxon>
        <taxon>Piloderma</taxon>
    </lineage>
</organism>
<feature type="domain" description="C2H2-type" evidence="2">
    <location>
        <begin position="5"/>
        <end position="29"/>
    </location>
</feature>
<sequence>MVYPCRSDNCKEEFTTERGLSSHRIKCRHYKIHEAAALAKRKEQAKNLHNRRMETLVKAKAEQEWMQKQVCSAEDELMDTVDHDGVHQNPPDVHRLLSPSPPPIIPVLTNAGRPCRTYRLPARYNDIQPEGPAPLPPVINLPPIAPGSYALPRVILHVRDSMRTDLNSFGILREYPHRPSYDPDSSVSEENLSNYPSQLPVANPPDLMPQPAHLPPWPFRNMSIYLLMEWMITGGNKKSVGEIDRLATDILGSDKFKLEDLAGFNARQENKRLDLSERHNPENPYSQDGWIESDVQISIPTGIKDTSGCGKQFSIPGLHRRSLLAVMKAALADVTARHFHFSPFKRIWKPSFGPEQRCFDEAFTSDAWLESHNALQKQLNEEGCKLEKVILGLMFWSDSTHLANFGTASIWPLYMYFANLSKYFRGKADFAAAHHVAYIPSLPGSIHDAIMAGSQKAAILTHCRRDLMHNVWDQILDDEFVQTYQHGFTMECLDGVWRRFYPRIFTYSADYPEKVLIATVRSRGTCPCPRCLICKADLHKVGQVRDMQSRLSNARHYVGDIIQRARDFIYKLGQNVAGAAVERLLFAHSWVPTLNTFAEKLGPFGFDPFVMLVVDLMHEFELGIWKAVFAHLVRLLYAAGPGGRLVAELDRRFRQVPTFGRGTIRRFSTNASEMKKLAARNFEDLLQCAIPVLEGLFPTPHNEIVMTLLFRLAEWHALAKLCMHTDSTLTRLEMITTVLGRELRKFSQTTCSAFSTVELPKEAAARGRKQSRQKAKATDRSTEPAFAATRIPTRRAKKLNLSIYKVHALGDYARTIRMHGTTDSYSTQTGEHDQARMTRDAAPAGTAGKSDPLPYTEPSQHHHISDSRKHGQDIFSFGRLFPNDPATKDFVPRLKDHLLGRLLNRDYDGDEEHFCDADRNTVRIIDNHVFSTKVLRVNYTTYDVRRDQDSMNPRTHCDIMVKSPETGLDAHPFWYARVLGIFHARVLHTGRAATNRSVQHVEFLWVRWYGIQPGHRYGFKVARLPKIGFVEEEDDSAFGFLDSSLVLRGCHLVPAFADGRTSALLKTPRSAARHPEENDDWVAFYVNIFVDRDMFMRHLGGGIGHQTAQQNNMHAEEMDMDVDIDEVGEGSVHDEGNYPGQPNWGTNGEFDEEDGKEGRDEEEGDDEDDEDADDDDDDNDNDEDSEEEDFGPEDGEGGPDDYGEDHEQNYDDL</sequence>
<dbReference type="STRING" id="765440.A0A0C3FC05"/>
<feature type="compositionally biased region" description="Acidic residues" evidence="1">
    <location>
        <begin position="1149"/>
        <end position="1204"/>
    </location>
</feature>
<feature type="region of interest" description="Disordered" evidence="1">
    <location>
        <begin position="762"/>
        <end position="784"/>
    </location>
</feature>
<dbReference type="EMBL" id="KN833025">
    <property type="protein sequence ID" value="KIM77414.1"/>
    <property type="molecule type" value="Genomic_DNA"/>
</dbReference>
<reference evidence="3 4" key="1">
    <citation type="submission" date="2014-04" db="EMBL/GenBank/DDBJ databases">
        <authorList>
            <consortium name="DOE Joint Genome Institute"/>
            <person name="Kuo A."/>
            <person name="Tarkka M."/>
            <person name="Buscot F."/>
            <person name="Kohler A."/>
            <person name="Nagy L.G."/>
            <person name="Floudas D."/>
            <person name="Copeland A."/>
            <person name="Barry K.W."/>
            <person name="Cichocki N."/>
            <person name="Veneault-Fourrey C."/>
            <person name="LaButti K."/>
            <person name="Lindquist E.A."/>
            <person name="Lipzen A."/>
            <person name="Lundell T."/>
            <person name="Morin E."/>
            <person name="Murat C."/>
            <person name="Sun H."/>
            <person name="Tunlid A."/>
            <person name="Henrissat B."/>
            <person name="Grigoriev I.V."/>
            <person name="Hibbett D.S."/>
            <person name="Martin F."/>
            <person name="Nordberg H.P."/>
            <person name="Cantor M.N."/>
            <person name="Hua S.X."/>
        </authorList>
    </citation>
    <scope>NUCLEOTIDE SEQUENCE [LARGE SCALE GENOMIC DNA]</scope>
    <source>
        <strain evidence="3 4">F 1598</strain>
    </source>
</reference>
<feature type="compositionally biased region" description="Basic and acidic residues" evidence="1">
    <location>
        <begin position="830"/>
        <end position="839"/>
    </location>
</feature>
<evidence type="ECO:0000313" key="4">
    <source>
        <dbReference type="Proteomes" id="UP000054166"/>
    </source>
</evidence>
<feature type="region of interest" description="Disordered" evidence="1">
    <location>
        <begin position="1128"/>
        <end position="1213"/>
    </location>
</feature>
<dbReference type="OrthoDB" id="2687259at2759"/>
<feature type="compositionally biased region" description="Basic residues" evidence="1">
    <location>
        <begin position="766"/>
        <end position="775"/>
    </location>
</feature>